<proteinExistence type="predicted"/>
<reference evidence="1 2" key="1">
    <citation type="submission" date="2017-10" db="EMBL/GenBank/DDBJ databases">
        <title>First isolation and characterization of Brucella suis from yak.</title>
        <authorList>
            <person name="Yang X."/>
            <person name="Wang N."/>
            <person name="Cao X."/>
            <person name="Bie P."/>
            <person name="Wang J."/>
            <person name="Lyu Y."/>
            <person name="Wu Q."/>
        </authorList>
    </citation>
    <scope>NUCLEOTIDE SEQUENCE [LARGE SCALE GENOMIC DNA]</scope>
    <source>
        <strain evidence="1 2">QH05</strain>
    </source>
</reference>
<name>A0AAI8H5N0_BRUSS</name>
<dbReference type="AlphaFoldDB" id="A0AAI8H5N0"/>
<dbReference type="Proteomes" id="UP000230889">
    <property type="component" value="Chromosome 1"/>
</dbReference>
<evidence type="ECO:0000313" key="2">
    <source>
        <dbReference type="Proteomes" id="UP000230889"/>
    </source>
</evidence>
<protein>
    <submittedName>
        <fullName evidence="1">Uncharacterized protein</fullName>
    </submittedName>
</protein>
<evidence type="ECO:0000313" key="1">
    <source>
        <dbReference type="EMBL" id="ATQ51319.1"/>
    </source>
</evidence>
<accession>A0AAI8H5N0</accession>
<dbReference type="EMBL" id="CP024420">
    <property type="protein sequence ID" value="ATQ51319.1"/>
    <property type="molecule type" value="Genomic_DNA"/>
</dbReference>
<sequence>MESDFTFRCGFLCLLGINRKKFRMSRTDKCYAAPPAKAHSCSKLFDATCRSLIFITFNSEGSQNKP</sequence>
<gene>
    <name evidence="1" type="ORF">CS875_00890</name>
</gene>
<organism evidence="1 2">
    <name type="scientific">Brucella suis</name>
    <dbReference type="NCBI Taxonomy" id="29461"/>
    <lineage>
        <taxon>Bacteria</taxon>
        <taxon>Pseudomonadati</taxon>
        <taxon>Pseudomonadota</taxon>
        <taxon>Alphaproteobacteria</taxon>
        <taxon>Hyphomicrobiales</taxon>
        <taxon>Brucellaceae</taxon>
        <taxon>Brucella/Ochrobactrum group</taxon>
        <taxon>Brucella</taxon>
    </lineage>
</organism>